<accession>A0ABT8M7Z3</accession>
<protein>
    <submittedName>
        <fullName evidence="1">TIGR04255 family protein</fullName>
    </submittedName>
</protein>
<dbReference type="EMBL" id="VCYH01000002">
    <property type="protein sequence ID" value="MDN7024019.1"/>
    <property type="molecule type" value="Genomic_DNA"/>
</dbReference>
<sequence>MSGYRNPPVIEAVCEFRFPPDTPWDAAIPERLYERLKEEFPHREVQKGQELEITQGNSGVSQKVISVERTILYSENRKILLHIGNHILAINCLQPYPSWKVFQPKIQQTFNAIQEVTGITGIDRIGLMYLDKIEIPEETGKLKDYFNFHPGIGEHLPQKFVNFIVGCDFPFADMRDICRLQLTRAMQEKPGNSAFILTTDYFLAKRQAIAPDEVFEWLENAHREVREIFEGSVTDKLRSLFDLED</sequence>
<comment type="caution">
    <text evidence="1">The sequence shown here is derived from an EMBL/GenBank/DDBJ whole genome shotgun (WGS) entry which is preliminary data.</text>
</comment>
<dbReference type="NCBIfam" id="TIGR04255">
    <property type="entry name" value="sporadTIGR04255"/>
    <property type="match status" value="1"/>
</dbReference>
<evidence type="ECO:0000313" key="1">
    <source>
        <dbReference type="EMBL" id="MDN7024019.1"/>
    </source>
</evidence>
<dbReference type="Proteomes" id="UP001168338">
    <property type="component" value="Unassembled WGS sequence"/>
</dbReference>
<name>A0ABT8M7Z3_9EURY</name>
<gene>
    <name evidence="1" type="ORF">FGU65_03785</name>
</gene>
<proteinExistence type="predicted"/>
<keyword evidence="2" id="KW-1185">Reference proteome</keyword>
<dbReference type="RefSeq" id="WP_301663105.1">
    <property type="nucleotide sequence ID" value="NZ_VCYH01000002.1"/>
</dbReference>
<reference evidence="1" key="1">
    <citation type="submission" date="2019-05" db="EMBL/GenBank/DDBJ databases">
        <title>Methanoculleus sp. FWC-SCC1, a methanogenic archaeon isolated from deep marine cold seep.</title>
        <authorList>
            <person name="Chen Y.-W."/>
            <person name="Chen S.-C."/>
            <person name="Teng N.-H."/>
            <person name="Lai M.-C."/>
        </authorList>
    </citation>
    <scope>NUCLEOTIDE SEQUENCE</scope>
    <source>
        <strain evidence="1">FWC-SCC1</strain>
    </source>
</reference>
<evidence type="ECO:0000313" key="2">
    <source>
        <dbReference type="Proteomes" id="UP001168338"/>
    </source>
</evidence>
<dbReference type="InterPro" id="IPR026349">
    <property type="entry name" value="CHP04255"/>
</dbReference>
<organism evidence="1 2">
    <name type="scientific">Methanoculleus frigidifontis</name>
    <dbReference type="NCBI Taxonomy" id="2584085"/>
    <lineage>
        <taxon>Archaea</taxon>
        <taxon>Methanobacteriati</taxon>
        <taxon>Methanobacteriota</taxon>
        <taxon>Stenosarchaea group</taxon>
        <taxon>Methanomicrobia</taxon>
        <taxon>Methanomicrobiales</taxon>
        <taxon>Methanomicrobiaceae</taxon>
        <taxon>Methanoculleus</taxon>
    </lineage>
</organism>